<reference evidence="4 5" key="1">
    <citation type="submission" date="2022-03" db="EMBL/GenBank/DDBJ databases">
        <authorList>
            <person name="Koch H."/>
        </authorList>
    </citation>
    <scope>NUCLEOTIDE SEQUENCE [LARGE SCALE GENOMIC DNA]</scope>
    <source>
        <strain evidence="4 5">G1</strain>
    </source>
</reference>
<sequence>MQRKFLRLPAFVLCAFLAFSPPSHALAPLAVIPSWYFVTSAVLHVAAAAAGLYYAMLPDRPATSSSDGSVSRPSSVAWIDLSTGKADLNEVSVTAQISHDNLKGVITANPTKYPNLKNALEYAVPPVDDTTKLGDVIRYNGQNYEVTRITGFSSGCVGTPGFQVIGGKLYYADQRGGYSGGVCQPGSQYRSVEFDAVSKPVSKPSTRPATPSEFASQISGGSGPVKPLYQQEIDKAFQDPNYVPVFTDDTTGLPFENPPQYRVATPSQVDAYNNKIQAQQAASDAAAASVASAQARSSAAGAAVDSARNAVTVAQGNYNTDPSAGNAQILADAQRALARAESDKADADAKLSEVDAKQKQQESDDLTLGDSGFSSDPYGDGSNFDLGVRFNQFVVDMKATSLFSLPNQFFSGIPSGGDPSVSFDGGRFGHHTFDFSTLFSAFTVLRSVVFICFGWLSIRIVALKGGGG</sequence>
<evidence type="ECO:0000256" key="2">
    <source>
        <dbReference type="SAM" id="Phobius"/>
    </source>
</evidence>
<name>A0ABN8HGZ4_9BACT</name>
<keyword evidence="2" id="KW-0472">Membrane</keyword>
<feature type="region of interest" description="Disordered" evidence="1">
    <location>
        <begin position="347"/>
        <end position="372"/>
    </location>
</feature>
<dbReference type="Proteomes" id="UP001295463">
    <property type="component" value="Chromosome"/>
</dbReference>
<keyword evidence="5" id="KW-1185">Reference proteome</keyword>
<accession>A0ABN8HGZ4</accession>
<evidence type="ECO:0000313" key="5">
    <source>
        <dbReference type="Proteomes" id="UP001295463"/>
    </source>
</evidence>
<feature type="compositionally biased region" description="Basic and acidic residues" evidence="1">
    <location>
        <begin position="347"/>
        <end position="362"/>
    </location>
</feature>
<keyword evidence="3" id="KW-0732">Signal</keyword>
<evidence type="ECO:0000256" key="3">
    <source>
        <dbReference type="SAM" id="SignalP"/>
    </source>
</evidence>
<feature type="transmembrane region" description="Helical" evidence="2">
    <location>
        <begin position="35"/>
        <end position="56"/>
    </location>
</feature>
<evidence type="ECO:0000313" key="4">
    <source>
        <dbReference type="EMBL" id="CAH2032104.1"/>
    </source>
</evidence>
<keyword evidence="2" id="KW-1133">Transmembrane helix</keyword>
<feature type="chain" id="PRO_5045075988" evidence="3">
    <location>
        <begin position="26"/>
        <end position="468"/>
    </location>
</feature>
<gene>
    <name evidence="4" type="ORF">GEAMG1_2268</name>
</gene>
<dbReference type="EMBL" id="OW150024">
    <property type="protein sequence ID" value="CAH2032104.1"/>
    <property type="molecule type" value="Genomic_DNA"/>
</dbReference>
<feature type="compositionally biased region" description="Polar residues" evidence="1">
    <location>
        <begin position="203"/>
        <end position="219"/>
    </location>
</feature>
<dbReference type="RefSeq" id="WP_305732881.1">
    <property type="nucleotide sequence ID" value="NZ_OW150024.1"/>
</dbReference>
<feature type="transmembrane region" description="Helical" evidence="2">
    <location>
        <begin position="437"/>
        <end position="458"/>
    </location>
</feature>
<organism evidence="4 5">
    <name type="scientific">Trichlorobacter ammonificans</name>
    <dbReference type="NCBI Taxonomy" id="2916410"/>
    <lineage>
        <taxon>Bacteria</taxon>
        <taxon>Pseudomonadati</taxon>
        <taxon>Thermodesulfobacteriota</taxon>
        <taxon>Desulfuromonadia</taxon>
        <taxon>Geobacterales</taxon>
        <taxon>Geobacteraceae</taxon>
        <taxon>Trichlorobacter</taxon>
    </lineage>
</organism>
<feature type="signal peptide" evidence="3">
    <location>
        <begin position="1"/>
        <end position="25"/>
    </location>
</feature>
<proteinExistence type="predicted"/>
<protein>
    <submittedName>
        <fullName evidence="4">Uncharacterized protein</fullName>
    </submittedName>
</protein>
<feature type="region of interest" description="Disordered" evidence="1">
    <location>
        <begin position="199"/>
        <end position="225"/>
    </location>
</feature>
<evidence type="ECO:0000256" key="1">
    <source>
        <dbReference type="SAM" id="MobiDB-lite"/>
    </source>
</evidence>
<keyword evidence="2" id="KW-0812">Transmembrane</keyword>